<accession>A0AAU8GIR8</accession>
<name>A0AAU8GIR8_9CAUD</name>
<evidence type="ECO:0000313" key="2">
    <source>
        <dbReference type="EMBL" id="XCH40460.1"/>
    </source>
</evidence>
<gene>
    <name evidence="2" type="ORF">YRYPWZST_CDS0059</name>
</gene>
<keyword evidence="1" id="KW-0472">Membrane</keyword>
<organism evidence="2">
    <name type="scientific">Salmonella phage vB_SEnST11_KE23</name>
    <dbReference type="NCBI Taxonomy" id="3161174"/>
    <lineage>
        <taxon>Viruses</taxon>
        <taxon>Duplodnaviria</taxon>
        <taxon>Heunggongvirae</taxon>
        <taxon>Uroviricota</taxon>
        <taxon>Caudoviricetes</taxon>
        <taxon>Vequintavirinae</taxon>
        <taxon>Seunavirus</taxon>
    </lineage>
</organism>
<reference evidence="2" key="1">
    <citation type="submission" date="2024-05" db="EMBL/GenBank/DDBJ databases">
        <authorList>
            <person name="Mugo M.M."/>
            <person name="Musyoki A.M."/>
            <person name="Makumi A.M."/>
            <person name="Mutai I."/>
            <person name="Drechsel O."/>
            <person name="Kering K.K."/>
            <person name="Muturi P."/>
            <person name="Mbae C.K."/>
            <person name="Kariuki S.M."/>
        </authorList>
    </citation>
    <scope>NUCLEOTIDE SEQUENCE</scope>
</reference>
<protein>
    <submittedName>
        <fullName evidence="2">Uncharacterized protein</fullName>
    </submittedName>
</protein>
<keyword evidence="1" id="KW-1133">Transmembrane helix</keyword>
<feature type="transmembrane region" description="Helical" evidence="1">
    <location>
        <begin position="111"/>
        <end position="137"/>
    </location>
</feature>
<proteinExistence type="predicted"/>
<keyword evidence="1" id="KW-0812">Transmembrane</keyword>
<sequence length="157" mass="17304">MRPAWGACQYFLLHHMRKRAATSNGDRLAVCVVYIRDPRRLAVTVTTIDPQSNNGGAFHFSTLIGGVLDCFHHKAGDNLPAFTSRRGGAVVDHFSAVGFCSSTGKGARVEIVFHGVTSFVWLFCFACQCLVIVSQALTRVNNFLIFLSRRFPPLLNS</sequence>
<evidence type="ECO:0000256" key="1">
    <source>
        <dbReference type="SAM" id="Phobius"/>
    </source>
</evidence>
<dbReference type="EMBL" id="PP856722">
    <property type="protein sequence ID" value="XCH40460.1"/>
    <property type="molecule type" value="Genomic_DNA"/>
</dbReference>